<feature type="compositionally biased region" description="Polar residues" evidence="1">
    <location>
        <begin position="7"/>
        <end position="19"/>
    </location>
</feature>
<dbReference type="Proteomes" id="UP000069272">
    <property type="component" value="Unassembled WGS sequence"/>
</dbReference>
<dbReference type="VEuPathDB" id="VectorBase:AALB014559"/>
<sequence>MVPAAQSRHTGSSRAQSQEMFEKKSQNLGWRTALRGFEVACWR</sequence>
<accession>A0A182FY53</accession>
<protein>
    <submittedName>
        <fullName evidence="2">Uncharacterized protein</fullName>
    </submittedName>
</protein>
<feature type="region of interest" description="Disordered" evidence="1">
    <location>
        <begin position="1"/>
        <end position="24"/>
    </location>
</feature>
<evidence type="ECO:0000313" key="3">
    <source>
        <dbReference type="Proteomes" id="UP000069272"/>
    </source>
</evidence>
<evidence type="ECO:0000313" key="2">
    <source>
        <dbReference type="EnsemblMetazoa" id="AALB014559-PA"/>
    </source>
</evidence>
<organism evidence="2 3">
    <name type="scientific">Anopheles albimanus</name>
    <name type="common">New world malaria mosquito</name>
    <dbReference type="NCBI Taxonomy" id="7167"/>
    <lineage>
        <taxon>Eukaryota</taxon>
        <taxon>Metazoa</taxon>
        <taxon>Ecdysozoa</taxon>
        <taxon>Arthropoda</taxon>
        <taxon>Hexapoda</taxon>
        <taxon>Insecta</taxon>
        <taxon>Pterygota</taxon>
        <taxon>Neoptera</taxon>
        <taxon>Endopterygota</taxon>
        <taxon>Diptera</taxon>
        <taxon>Nematocera</taxon>
        <taxon>Culicoidea</taxon>
        <taxon>Culicidae</taxon>
        <taxon>Anophelinae</taxon>
        <taxon>Anopheles</taxon>
    </lineage>
</organism>
<name>A0A182FY53_ANOAL</name>
<proteinExistence type="predicted"/>
<keyword evidence="3" id="KW-1185">Reference proteome</keyword>
<evidence type="ECO:0000256" key="1">
    <source>
        <dbReference type="SAM" id="MobiDB-lite"/>
    </source>
</evidence>
<dbReference type="EnsemblMetazoa" id="AALB014559-RA">
    <property type="protein sequence ID" value="AALB014559-PA"/>
    <property type="gene ID" value="AALB014559"/>
</dbReference>
<reference evidence="2" key="2">
    <citation type="submission" date="2022-08" db="UniProtKB">
        <authorList>
            <consortium name="EnsemblMetazoa"/>
        </authorList>
    </citation>
    <scope>IDENTIFICATION</scope>
    <source>
        <strain evidence="2">STECLA/ALBI9_A</strain>
    </source>
</reference>
<dbReference type="AlphaFoldDB" id="A0A182FY53"/>
<reference evidence="3" key="1">
    <citation type="journal article" date="2017" name="G3 (Bethesda)">
        <title>The Physical Genome Mapping of Anopheles albimanus Corrected Scaffold Misassemblies and Identified Interarm Rearrangements in Genus Anopheles.</title>
        <authorList>
            <person name="Artemov G.N."/>
            <person name="Peery A.N."/>
            <person name="Jiang X."/>
            <person name="Tu Z."/>
            <person name="Stegniy V.N."/>
            <person name="Sharakhova M.V."/>
            <person name="Sharakhov I.V."/>
        </authorList>
    </citation>
    <scope>NUCLEOTIDE SEQUENCE [LARGE SCALE GENOMIC DNA]</scope>
    <source>
        <strain evidence="3">STECLA/ALBI9_A</strain>
    </source>
</reference>